<dbReference type="Proteomes" id="UP000654075">
    <property type="component" value="Unassembled WGS sequence"/>
</dbReference>
<keyword evidence="6" id="KW-0539">Nucleus</keyword>
<keyword evidence="12" id="KW-1185">Reference proteome</keyword>
<dbReference type="OrthoDB" id="422427at2759"/>
<comment type="similarity">
    <text evidence="3">Belongs to the CSN1 family.</text>
</comment>
<dbReference type="SUPFAM" id="SSF46565">
    <property type="entry name" value="Chaperone J-domain"/>
    <property type="match status" value="1"/>
</dbReference>
<feature type="region of interest" description="Disordered" evidence="8">
    <location>
        <begin position="1703"/>
        <end position="1781"/>
    </location>
</feature>
<evidence type="ECO:0000313" key="12">
    <source>
        <dbReference type="Proteomes" id="UP000654075"/>
    </source>
</evidence>
<evidence type="ECO:0000256" key="8">
    <source>
        <dbReference type="SAM" id="MobiDB-lite"/>
    </source>
</evidence>
<dbReference type="Pfam" id="PF01399">
    <property type="entry name" value="PCI"/>
    <property type="match status" value="1"/>
</dbReference>
<evidence type="ECO:0000256" key="5">
    <source>
        <dbReference type="ARBA" id="ARBA00022790"/>
    </source>
</evidence>
<dbReference type="Gene3D" id="1.10.287.110">
    <property type="entry name" value="DnaJ domain"/>
    <property type="match status" value="1"/>
</dbReference>
<dbReference type="Gene3D" id="2.60.260.20">
    <property type="entry name" value="Urease metallochaperone UreE, N-terminal domain"/>
    <property type="match status" value="1"/>
</dbReference>
<feature type="coiled-coil region" evidence="7">
    <location>
        <begin position="1658"/>
        <end position="1685"/>
    </location>
</feature>
<feature type="region of interest" description="Disordered" evidence="8">
    <location>
        <begin position="1347"/>
        <end position="1439"/>
    </location>
</feature>
<feature type="compositionally biased region" description="Polar residues" evidence="8">
    <location>
        <begin position="1411"/>
        <end position="1421"/>
    </location>
</feature>
<dbReference type="PROSITE" id="PS50076">
    <property type="entry name" value="DNAJ_2"/>
    <property type="match status" value="1"/>
</dbReference>
<dbReference type="SUPFAM" id="SSF46785">
    <property type="entry name" value="Winged helix' DNA-binding domain"/>
    <property type="match status" value="1"/>
</dbReference>
<evidence type="ECO:0000256" key="6">
    <source>
        <dbReference type="ARBA" id="ARBA00023242"/>
    </source>
</evidence>
<dbReference type="InterPro" id="IPR000717">
    <property type="entry name" value="PCI_dom"/>
</dbReference>
<evidence type="ECO:0000256" key="3">
    <source>
        <dbReference type="ARBA" id="ARBA00008793"/>
    </source>
</evidence>
<dbReference type="PROSITE" id="PS00636">
    <property type="entry name" value="DNAJ_1"/>
    <property type="match status" value="1"/>
</dbReference>
<keyword evidence="4" id="KW-0963">Cytoplasm</keyword>
<evidence type="ECO:0000256" key="7">
    <source>
        <dbReference type="SAM" id="Coils"/>
    </source>
</evidence>
<dbReference type="EMBL" id="CAJNNV010031521">
    <property type="protein sequence ID" value="CAE8636597.1"/>
    <property type="molecule type" value="Genomic_DNA"/>
</dbReference>
<evidence type="ECO:0000313" key="11">
    <source>
        <dbReference type="EMBL" id="CAE8636597.1"/>
    </source>
</evidence>
<keyword evidence="9" id="KW-0472">Membrane</keyword>
<keyword evidence="5" id="KW-0736">Signalosome</keyword>
<feature type="transmembrane region" description="Helical" evidence="9">
    <location>
        <begin position="701"/>
        <end position="720"/>
    </location>
</feature>
<feature type="domain" description="J" evidence="10">
    <location>
        <begin position="1"/>
        <end position="44"/>
    </location>
</feature>
<dbReference type="InterPro" id="IPR019585">
    <property type="entry name" value="Rpn7/CSN1"/>
</dbReference>
<feature type="compositionally biased region" description="Low complexity" evidence="8">
    <location>
        <begin position="1756"/>
        <end position="1772"/>
    </location>
</feature>
<dbReference type="SMART" id="SM00088">
    <property type="entry name" value="PINT"/>
    <property type="match status" value="1"/>
</dbReference>
<gene>
    <name evidence="11" type="ORF">PGLA1383_LOCUS52022</name>
</gene>
<evidence type="ECO:0000256" key="4">
    <source>
        <dbReference type="ARBA" id="ARBA00022490"/>
    </source>
</evidence>
<feature type="compositionally biased region" description="Polar residues" evidence="8">
    <location>
        <begin position="1727"/>
        <end position="1737"/>
    </location>
</feature>
<comment type="subcellular location">
    <subcellularLocation>
        <location evidence="2">Cytoplasm</location>
    </subcellularLocation>
    <subcellularLocation>
        <location evidence="1">Nucleus</location>
    </subcellularLocation>
</comment>
<proteinExistence type="inferred from homology"/>
<sequence length="1781" mass="197202">MSAKWHPQKNPNSKVEAQQRFRDIAEAYDVLIDPLRRKRYDDLGETGLKHPPGANFEPYQYVGDPFALFSSFFSEANPLASAYEPDLEALPVIPSKDLEGLIEVEIECSLGELQEGTTRRLEVERTRLGPGFIPYKENKLVTLPIRAGWQAGMRFESVLNPKPCIRASESVSIRSSADVTGATACVQAGDRETKAQLADATILTDDLETYASQYGTRGAIQRLQFIATQASQKSVKIDAIKLCLDFLKRTTNFRGYTEMHHWLKELLEGDESALPPFDQVWVEATQKQAGILKDLYEQDLHQAKVTQVKETIRTCHAQLTNLCLEQGDYTSAEKYLAKSREYCTEPQAVFSTCMTIIKLRALMRQYSDIQSFTSKAHHTPFKDDASQSKIFASYGLYYMTTGKYKDAALSFAQVKPQDLGTGFSDILSPQDVALYGVLCALGSLDRCEVQAKLLDSSTFRECLDLAPQIRDLTMDFCSCRYAACLAALERMKESLSLDVHLHGQVATRFASASVPVGANLCEQIRSKGIVQYFAPFLSVSLRSMAEAFNTDIDGMQNEVAKLISERQLDAKIDSQRKILQASHADQRSSTYYNAMRVSQEFLDSTHALVLRMNLLKHDFGSDPNVLHGCTLKELRDVSMAWLRPKTCQIVTTHRMSDVPSAECKQMYASRSMQADLAWKRAAEGLGSVDMFSTPAGGLGCNWLVCVFFSLCCCGFLFFFVKRPDTQRSLRQLTMRRISEIGNLVMTALVAQHASKACRWTLAMYTFALDASLHTSFVLGRIGVWVWVKLLCLLGSAARNQAEAYAWGLEMTLKQPAASLALHPKEITSQATDLLLAPSRCRVGIRGRTLLEASALWTSLEMETLSSSATMNRRRAGAFSAFERTAKVDEPAPTAACETQIRGSRLVLASEIAARHFRFLKAALPLQCIWPFLGCQSGMKKADGFSFTGIPHPRQRPLLRRSSDFSGLLQRMLRRLFTSNHKPPSRTLTLNEAIWARAASVPSGPSGAQVKALLESSARSLHSIFSLDVQNLRLHQQALAIPCKKLAVHAIMFRSLRASVSNSDFQKALANLRSRGLGAFKKREALPGLMELGDRLSAAERKTRWTNKYKYKFKRTSRLNAEALVENVGYQVYDGTLHCAISFQVRAHYLQTGVRTLSEEIERQLKFQPGDLFGNRAGALAGALKQTSTAAEAAAVKEDVPVLQLVTCEELWALALCMFAFQRGLTSMHGSIVESVMGSNVVGNPASNGLSFLKWVLLEPHGDLRHQVFVQPEFAADAAAVYFRPCQSVHSSTPLPTLSECMLVLLCMRYSCGEEEDIDAGASNNLEGVLAASRATTRQVSPMPLALSRQTDRERRTGSPVPVTIWTGQSTPGRASLRRHDSAGVGGPSAHPQLQRQLSSRRNQPEAGIMSARSSFGQSRQATFRPVGVPPSASSASMLSPRQASAPAIITRSASSKVITPRWSSPQKSMSGFSSLAPQPLEFGGMTRCQAADAPHPARSPSRLVPSGDDSRSPMPVAALVAEPAGAGYCGAKATVLSQSPSLTRHAHPSAGQQPWPMLRHQSSLTDIEQHQQQPPGQALRQSSVTQLEHWQLSMPRLEQLEQRQVLQSGPSSQTRLHQGQVLLIRQPSVTSQPRQQQRPSMAELELPQDFFQEEGDGEELSQEELQRKLQQLQKLQELLELQQLQLLQKHHQQLLRQQHQELQQLEPPTQSHQQQTQIQTRRFATQSPLRTSVTPQTPRDLPSARESVGPGSQRRASNTSVATSSGSFSSDTSARRRRFLV</sequence>
<dbReference type="Pfam" id="PF00226">
    <property type="entry name" value="DnaJ"/>
    <property type="match status" value="1"/>
</dbReference>
<dbReference type="InterPro" id="IPR036390">
    <property type="entry name" value="WH_DNA-bd_sf"/>
</dbReference>
<comment type="caution">
    <text evidence="11">The sequence shown here is derived from an EMBL/GenBank/DDBJ whole genome shotgun (WGS) entry which is preliminary data.</text>
</comment>
<feature type="region of interest" description="Disordered" evidence="8">
    <location>
        <begin position="1490"/>
        <end position="1512"/>
    </location>
</feature>
<dbReference type="CDD" id="cd06257">
    <property type="entry name" value="DnaJ"/>
    <property type="match status" value="1"/>
</dbReference>
<dbReference type="PRINTS" id="PR00625">
    <property type="entry name" value="JDOMAIN"/>
</dbReference>
<feature type="compositionally biased region" description="Low complexity" evidence="8">
    <location>
        <begin position="1703"/>
        <end position="1726"/>
    </location>
</feature>
<name>A0A813HFY5_POLGL</name>
<keyword evidence="9" id="KW-0812">Transmembrane</keyword>
<dbReference type="GO" id="GO:0008180">
    <property type="term" value="C:COP9 signalosome"/>
    <property type="evidence" value="ECO:0007669"/>
    <property type="project" value="UniProtKB-KW"/>
</dbReference>
<dbReference type="InterPro" id="IPR045135">
    <property type="entry name" value="Rpn7_N"/>
</dbReference>
<feature type="region of interest" description="Disordered" evidence="8">
    <location>
        <begin position="1565"/>
        <end position="1585"/>
    </location>
</feature>
<reference evidence="11" key="1">
    <citation type="submission" date="2021-02" db="EMBL/GenBank/DDBJ databases">
        <authorList>
            <person name="Dougan E. K."/>
            <person name="Rhodes N."/>
            <person name="Thang M."/>
            <person name="Chan C."/>
        </authorList>
    </citation>
    <scope>NUCLEOTIDE SEQUENCE</scope>
</reference>
<keyword evidence="9" id="KW-1133">Transmembrane helix</keyword>
<organism evidence="11 12">
    <name type="scientific">Polarella glacialis</name>
    <name type="common">Dinoflagellate</name>
    <dbReference type="NCBI Taxonomy" id="89957"/>
    <lineage>
        <taxon>Eukaryota</taxon>
        <taxon>Sar</taxon>
        <taxon>Alveolata</taxon>
        <taxon>Dinophyceae</taxon>
        <taxon>Suessiales</taxon>
        <taxon>Suessiaceae</taxon>
        <taxon>Polarella</taxon>
    </lineage>
</organism>
<keyword evidence="7" id="KW-0175">Coiled coil</keyword>
<dbReference type="PANTHER" id="PTHR14145:SF2">
    <property type="entry name" value="COP9 SIGNALOSOME COMPLEX SUBUNIT 1"/>
    <property type="match status" value="1"/>
</dbReference>
<evidence type="ECO:0000256" key="9">
    <source>
        <dbReference type="SAM" id="Phobius"/>
    </source>
</evidence>
<dbReference type="GO" id="GO:0005737">
    <property type="term" value="C:cytoplasm"/>
    <property type="evidence" value="ECO:0007669"/>
    <property type="project" value="UniProtKB-SubCell"/>
</dbReference>
<protein>
    <recommendedName>
        <fullName evidence="10">J domain-containing protein</fullName>
    </recommendedName>
</protein>
<dbReference type="InterPro" id="IPR036869">
    <property type="entry name" value="J_dom_sf"/>
</dbReference>
<evidence type="ECO:0000256" key="1">
    <source>
        <dbReference type="ARBA" id="ARBA00004123"/>
    </source>
</evidence>
<evidence type="ECO:0000256" key="2">
    <source>
        <dbReference type="ARBA" id="ARBA00004496"/>
    </source>
</evidence>
<dbReference type="PANTHER" id="PTHR14145">
    <property type="entry name" value="26S PROTESOME SUBUNIT 6"/>
    <property type="match status" value="1"/>
</dbReference>
<dbReference type="Gene3D" id="1.25.40.570">
    <property type="match status" value="1"/>
</dbReference>
<evidence type="ECO:0000259" key="10">
    <source>
        <dbReference type="PROSITE" id="PS50076"/>
    </source>
</evidence>
<dbReference type="Pfam" id="PF10602">
    <property type="entry name" value="RPN7"/>
    <property type="match status" value="1"/>
</dbReference>
<accession>A0A813HFY5</accession>
<dbReference type="InterPro" id="IPR001623">
    <property type="entry name" value="DnaJ_domain"/>
</dbReference>
<feature type="compositionally biased region" description="Low complexity" evidence="8">
    <location>
        <begin position="1392"/>
        <end position="1401"/>
    </location>
</feature>
<dbReference type="InterPro" id="IPR018253">
    <property type="entry name" value="DnaJ_domain_CS"/>
</dbReference>